<dbReference type="Proteomes" id="UP000009097">
    <property type="component" value="Unassembled WGS sequence"/>
</dbReference>
<dbReference type="OrthoDB" id="3542681at2759"/>
<dbReference type="GeneID" id="28960005"/>
<dbReference type="KEGG" id="fox:FOXG_19299"/>
<dbReference type="KEGG" id="fox:FOXG_19727"/>
<protein>
    <submittedName>
        <fullName evidence="1">Uncharacterized protein</fullName>
    </submittedName>
</protein>
<dbReference type="EMBL" id="DS231702">
    <property type="protein sequence ID" value="KNB04652.1"/>
    <property type="molecule type" value="Genomic_DNA"/>
</dbReference>
<dbReference type="GeneID" id="28960067"/>
<dbReference type="RefSeq" id="XP_018242697.1">
    <property type="nucleotide sequence ID" value="XM_018399574.1"/>
</dbReference>
<evidence type="ECO:0000313" key="1">
    <source>
        <dbReference type="EMBL" id="KNB04452.1"/>
    </source>
</evidence>
<evidence type="ECO:0000313" key="3">
    <source>
        <dbReference type="EMBL" id="KNB06587.1"/>
    </source>
</evidence>
<dbReference type="RefSeq" id="XP_018244632.1">
    <property type="nucleotide sequence ID" value="XM_018399992.1"/>
</dbReference>
<dbReference type="EMBL" id="DS231702">
    <property type="protein sequence ID" value="KNB04453.1"/>
    <property type="molecule type" value="Genomic_DNA"/>
</dbReference>
<reference evidence="1" key="1">
    <citation type="submission" date="2007-04" db="EMBL/GenBank/DDBJ databases">
        <authorList>
            <consortium name="The Broad Institute Genome Sequencing Platform"/>
            <person name="Birren B."/>
            <person name="Lander E."/>
            <person name="Galagan J."/>
            <person name="Nusbaum C."/>
            <person name="Devon K."/>
            <person name="Ma L.-J."/>
            <person name="Jaffe D."/>
            <person name="Butler J."/>
            <person name="Alvarez P."/>
            <person name="Gnerre S."/>
            <person name="Grabherr M."/>
            <person name="Kleber M."/>
            <person name="Mauceli E."/>
            <person name="Brockman W."/>
            <person name="MacCallum I.A."/>
            <person name="Young S."/>
            <person name="LaButti K."/>
            <person name="DeCaprio D."/>
            <person name="Crawford M."/>
            <person name="Koehrsen M."/>
            <person name="Engels R."/>
            <person name="Montgomery P."/>
            <person name="Pearson M."/>
            <person name="Howarth C."/>
            <person name="Larson L."/>
            <person name="White J."/>
            <person name="O'Leary S."/>
            <person name="Kodira C."/>
            <person name="Zeng Q."/>
            <person name="Yandava C."/>
            <person name="Alvarado L."/>
            <person name="Kistler C."/>
            <person name="Shim W.-B."/>
            <person name="Kang S."/>
            <person name="Woloshuk C."/>
        </authorList>
    </citation>
    <scope>NUCLEOTIDE SEQUENCE</scope>
    <source>
        <strain evidence="1">4287</strain>
    </source>
</reference>
<name>A0A0J9WLV7_FUSO4</name>
<accession>A0A0J9WLV7</accession>
<dbReference type="EMBL" id="DS231702">
    <property type="protein sequence ID" value="KNB04452.1"/>
    <property type="molecule type" value="Genomic_DNA"/>
</dbReference>
<proteinExistence type="predicted"/>
<dbReference type="KEGG" id="fox:FOXG_19361"/>
<dbReference type="GeneID" id="28960433"/>
<dbReference type="VEuPathDB" id="FungiDB:FOXG_19727"/>
<sequence>MPPECSPGQVTTKNHISNMDEYLASEYFTNTFGSPGPSDLLEADLSMDCQPSLEMNLDYLPRCQHRTAEGGDKWALDPS</sequence>
<evidence type="ECO:0000313" key="2">
    <source>
        <dbReference type="EMBL" id="KNB04652.1"/>
    </source>
</evidence>
<dbReference type="VEuPathDB" id="FungiDB:FOXG_19299"/>
<organism evidence="1 4">
    <name type="scientific">Fusarium oxysporum f. sp. lycopersici (strain 4287 / CBS 123668 / FGSC 9935 / NRRL 34936)</name>
    <name type="common">Fusarium vascular wilt of tomato</name>
    <dbReference type="NCBI Taxonomy" id="426428"/>
    <lineage>
        <taxon>Eukaryota</taxon>
        <taxon>Fungi</taxon>
        <taxon>Dikarya</taxon>
        <taxon>Ascomycota</taxon>
        <taxon>Pezizomycotina</taxon>
        <taxon>Sordariomycetes</taxon>
        <taxon>Hypocreomycetidae</taxon>
        <taxon>Hypocreales</taxon>
        <taxon>Nectriaceae</taxon>
        <taxon>Fusarium</taxon>
        <taxon>Fusarium oxysporum species complex</taxon>
    </lineage>
</organism>
<dbReference type="RefSeq" id="XP_018242497.1">
    <property type="nucleotide sequence ID" value="XM_018399505.1"/>
</dbReference>
<gene>
    <name evidence="1" type="ORF">FOXG_19299</name>
    <name evidence="2" type="ORF">FOXG_19361</name>
    <name evidence="3" type="ORF">FOXG_19727</name>
</gene>
<dbReference type="EMBL" id="DS231704">
    <property type="protein sequence ID" value="KNB06587.1"/>
    <property type="molecule type" value="Genomic_DNA"/>
</dbReference>
<reference evidence="1" key="2">
    <citation type="journal article" date="2010" name="Nature">
        <title>Comparative genomics reveals mobile pathogenicity chromosomes in Fusarium.</title>
        <authorList>
            <person name="Ma L.J."/>
            <person name="van der Does H.C."/>
            <person name="Borkovich K.A."/>
            <person name="Coleman J.J."/>
            <person name="Daboussi M.J."/>
            <person name="Di Pietro A."/>
            <person name="Dufresne M."/>
            <person name="Freitag M."/>
            <person name="Grabherr M."/>
            <person name="Henrissat B."/>
            <person name="Houterman P.M."/>
            <person name="Kang S."/>
            <person name="Shim W.B."/>
            <person name="Woloshuk C."/>
            <person name="Xie X."/>
            <person name="Xu J.R."/>
            <person name="Antoniw J."/>
            <person name="Baker S.E."/>
            <person name="Bluhm B.H."/>
            <person name="Breakspear A."/>
            <person name="Brown D.W."/>
            <person name="Butchko R.A."/>
            <person name="Chapman S."/>
            <person name="Coulson R."/>
            <person name="Coutinho P.M."/>
            <person name="Danchin E.G."/>
            <person name="Diener A."/>
            <person name="Gale L.R."/>
            <person name="Gardiner D.M."/>
            <person name="Goff S."/>
            <person name="Hammond-Kosack K.E."/>
            <person name="Hilburn K."/>
            <person name="Hua-Van A."/>
            <person name="Jonkers W."/>
            <person name="Kazan K."/>
            <person name="Kodira C.D."/>
            <person name="Koehrsen M."/>
            <person name="Kumar L."/>
            <person name="Lee Y.H."/>
            <person name="Li L."/>
            <person name="Manners J.M."/>
            <person name="Miranda-Saavedra D."/>
            <person name="Mukherjee M."/>
            <person name="Park G."/>
            <person name="Park J."/>
            <person name="Park S.Y."/>
            <person name="Proctor R.H."/>
            <person name="Regev A."/>
            <person name="Ruiz-Roldan M.C."/>
            <person name="Sain D."/>
            <person name="Sakthikumar S."/>
            <person name="Sykes S."/>
            <person name="Schwartz D.C."/>
            <person name="Turgeon B.G."/>
            <person name="Wapinski I."/>
            <person name="Yoder O."/>
            <person name="Young S."/>
            <person name="Zeng Q."/>
            <person name="Zhou S."/>
            <person name="Galagan J."/>
            <person name="Cuomo C.A."/>
            <person name="Kistler H.C."/>
            <person name="Rep M."/>
        </authorList>
    </citation>
    <scope>NUCLEOTIDE SEQUENCE [LARGE SCALE GENOMIC DNA]</scope>
    <source>
        <strain evidence="1">4287</strain>
    </source>
</reference>
<dbReference type="AlphaFoldDB" id="A0A0J9WLV7"/>
<dbReference type="VEuPathDB" id="FungiDB:FOXG_19361"/>
<evidence type="ECO:0000313" key="4">
    <source>
        <dbReference type="Proteomes" id="UP000009097"/>
    </source>
</evidence>
<dbReference type="RefSeq" id="XP_018242498.1">
    <property type="nucleotide sequence ID" value="XM_018399506.1"/>
</dbReference>